<reference evidence="3 4" key="1">
    <citation type="journal article" date="2019" name="Sci. Rep.">
        <title>Comparative genomics of chytrid fungi reveal insights into the obligate biotrophic and pathogenic lifestyle of Synchytrium endobioticum.</title>
        <authorList>
            <person name="van de Vossenberg B.T.L.H."/>
            <person name="Warris S."/>
            <person name="Nguyen H.D.T."/>
            <person name="van Gent-Pelzer M.P.E."/>
            <person name="Joly D.L."/>
            <person name="van de Geest H.C."/>
            <person name="Bonants P.J.M."/>
            <person name="Smith D.S."/>
            <person name="Levesque C.A."/>
            <person name="van der Lee T.A.J."/>
        </authorList>
    </citation>
    <scope>NUCLEOTIDE SEQUENCE [LARGE SCALE GENOMIC DNA]</scope>
    <source>
        <strain evidence="3 4">CBS 675.73</strain>
    </source>
</reference>
<gene>
    <name evidence="3" type="ORF">CcCBS67573_g00769</name>
</gene>
<feature type="compositionally biased region" description="Basic and acidic residues" evidence="1">
    <location>
        <begin position="684"/>
        <end position="728"/>
    </location>
</feature>
<evidence type="ECO:0008006" key="5">
    <source>
        <dbReference type="Google" id="ProtNLM"/>
    </source>
</evidence>
<comment type="caution">
    <text evidence="3">The sequence shown here is derived from an EMBL/GenBank/DDBJ whole genome shotgun (WGS) entry which is preliminary data.</text>
</comment>
<feature type="chain" id="PRO_5021232716" description="EGF-like domain-containing protein" evidence="2">
    <location>
        <begin position="21"/>
        <end position="750"/>
    </location>
</feature>
<accession>A0A507FNV6</accession>
<feature type="compositionally biased region" description="Basic residues" evidence="1">
    <location>
        <begin position="674"/>
        <end position="683"/>
    </location>
</feature>
<feature type="compositionally biased region" description="Basic residues" evidence="1">
    <location>
        <begin position="584"/>
        <end position="599"/>
    </location>
</feature>
<evidence type="ECO:0000313" key="3">
    <source>
        <dbReference type="EMBL" id="TPX77952.1"/>
    </source>
</evidence>
<dbReference type="EMBL" id="QEAP01000011">
    <property type="protein sequence ID" value="TPX77952.1"/>
    <property type="molecule type" value="Genomic_DNA"/>
</dbReference>
<evidence type="ECO:0000313" key="4">
    <source>
        <dbReference type="Proteomes" id="UP000320333"/>
    </source>
</evidence>
<evidence type="ECO:0000256" key="2">
    <source>
        <dbReference type="SAM" id="SignalP"/>
    </source>
</evidence>
<organism evidence="3 4">
    <name type="scientific">Chytriomyces confervae</name>
    <dbReference type="NCBI Taxonomy" id="246404"/>
    <lineage>
        <taxon>Eukaryota</taxon>
        <taxon>Fungi</taxon>
        <taxon>Fungi incertae sedis</taxon>
        <taxon>Chytridiomycota</taxon>
        <taxon>Chytridiomycota incertae sedis</taxon>
        <taxon>Chytridiomycetes</taxon>
        <taxon>Chytridiales</taxon>
        <taxon>Chytriomycetaceae</taxon>
        <taxon>Chytriomyces</taxon>
    </lineage>
</organism>
<feature type="signal peptide" evidence="2">
    <location>
        <begin position="1"/>
        <end position="20"/>
    </location>
</feature>
<evidence type="ECO:0000256" key="1">
    <source>
        <dbReference type="SAM" id="MobiDB-lite"/>
    </source>
</evidence>
<feature type="region of interest" description="Disordered" evidence="1">
    <location>
        <begin position="575"/>
        <end position="605"/>
    </location>
</feature>
<dbReference type="OrthoDB" id="283575at2759"/>
<dbReference type="AlphaFoldDB" id="A0A507FNV6"/>
<keyword evidence="2" id="KW-0732">Signal</keyword>
<sequence length="750" mass="84592">MKHLPVLTALLACLASFALADVITQSCNKDMLGFNKGANNKWSFKSSDQPGAELKLWINNTKLFPKSDCGVYVYLYYDDEANYQYDKSGNWQPAETDSTANRGVVCDSLAHFWNQTNFNTPKSIYCYGLGLAGVLQVDIPIPYIAIFPDPKDESSAWCEGVIPASYTIDSYSTTSYVCGDPHFWTPDGNYMDYQDLGWFWFFRSQYYGVYIQARQYSCNHYVTCIDSLVVQYEQTLVVIAPWDAIKSSGRPAVSMPIGQGLGQVDVFVTSAKHDHGWNVQLHFDTGIVPIDPFYSERKKLNSALFKTESWYLCITQQVPGKYVKPRGGNATSGGMVGQMDGSKANDFIHDPTEIKSWYKYAPPTLNLPTSMANSYALSGYAIEFGQRNRVGDGDVLLDRCVDSLGNGIPGGLFPTRRCSGTQKMPVRNYRPAPYASPRGYMMHTTNITSKGPVVKTMPPADSGLFNLPANVNPKERSALRKYRRDDEDADVEAEKPGFNVTDEFKHDAHEACDLAIDGDSCPFLNETLAIQACVNDCIMSGSFDLIDAHKVAFQQKCTHTVINIQAHVEELADKGDDHEVGRRDGKKGKKPAWKKKYPKRKPEDDNAVVKYRNNTVKYTLADMVRQANKISRNLGLGDHKCDCVKGQGDCSQGGCVCKKGFTGKRCEKDLTKYGKKHPKKQTKKEKEKKEKDQKEKDKKEKEKKEKDKKEKEKKEKEKKEKENKKAERDADEEESQRIIRRRRSVDHEDL</sequence>
<dbReference type="STRING" id="246404.A0A507FNV6"/>
<name>A0A507FNV6_9FUNG</name>
<proteinExistence type="predicted"/>
<protein>
    <recommendedName>
        <fullName evidence="5">EGF-like domain-containing protein</fullName>
    </recommendedName>
</protein>
<keyword evidence="4" id="KW-1185">Reference proteome</keyword>
<feature type="region of interest" description="Disordered" evidence="1">
    <location>
        <begin position="674"/>
        <end position="750"/>
    </location>
</feature>
<dbReference type="Proteomes" id="UP000320333">
    <property type="component" value="Unassembled WGS sequence"/>
</dbReference>